<dbReference type="GeneID" id="54563381"/>
<evidence type="ECO:0000256" key="4">
    <source>
        <dbReference type="PROSITE-ProRule" id="PRU00228"/>
    </source>
</evidence>
<keyword evidence="1" id="KW-0479">Metal-binding</keyword>
<dbReference type="Gene3D" id="3.30.60.90">
    <property type="match status" value="2"/>
</dbReference>
<dbReference type="SUPFAM" id="SSF57850">
    <property type="entry name" value="RING/U-box"/>
    <property type="match status" value="2"/>
</dbReference>
<evidence type="ECO:0000313" key="6">
    <source>
        <dbReference type="EMBL" id="KAF2158600.1"/>
    </source>
</evidence>
<organism evidence="6 7">
    <name type="scientific">Zasmidium cellare ATCC 36951</name>
    <dbReference type="NCBI Taxonomy" id="1080233"/>
    <lineage>
        <taxon>Eukaryota</taxon>
        <taxon>Fungi</taxon>
        <taxon>Dikarya</taxon>
        <taxon>Ascomycota</taxon>
        <taxon>Pezizomycotina</taxon>
        <taxon>Dothideomycetes</taxon>
        <taxon>Dothideomycetidae</taxon>
        <taxon>Mycosphaerellales</taxon>
        <taxon>Mycosphaerellaceae</taxon>
        <taxon>Zasmidium</taxon>
    </lineage>
</organism>
<dbReference type="Proteomes" id="UP000799537">
    <property type="component" value="Unassembled WGS sequence"/>
</dbReference>
<dbReference type="GO" id="GO:0000423">
    <property type="term" value="P:mitophagy"/>
    <property type="evidence" value="ECO:0007669"/>
    <property type="project" value="TreeGrafter"/>
</dbReference>
<dbReference type="RefSeq" id="XP_033659489.1">
    <property type="nucleotide sequence ID" value="XM_033810109.1"/>
</dbReference>
<accession>A0A6A6BXD6</accession>
<dbReference type="EMBL" id="ML993654">
    <property type="protein sequence ID" value="KAF2158600.1"/>
    <property type="molecule type" value="Genomic_DNA"/>
</dbReference>
<gene>
    <name evidence="6" type="ORF">M409DRAFT_30880</name>
</gene>
<evidence type="ECO:0000256" key="2">
    <source>
        <dbReference type="ARBA" id="ARBA00022771"/>
    </source>
</evidence>
<dbReference type="GO" id="GO:0007032">
    <property type="term" value="P:endosome organization"/>
    <property type="evidence" value="ECO:0007669"/>
    <property type="project" value="TreeGrafter"/>
</dbReference>
<evidence type="ECO:0000313" key="7">
    <source>
        <dbReference type="Proteomes" id="UP000799537"/>
    </source>
</evidence>
<dbReference type="PROSITE" id="PS50135">
    <property type="entry name" value="ZF_ZZ_2"/>
    <property type="match status" value="1"/>
</dbReference>
<dbReference type="OrthoDB" id="661148at2759"/>
<dbReference type="InterPro" id="IPR000433">
    <property type="entry name" value="Znf_ZZ"/>
</dbReference>
<keyword evidence="3" id="KW-0862">Zinc</keyword>
<dbReference type="GO" id="GO:0008270">
    <property type="term" value="F:zinc ion binding"/>
    <property type="evidence" value="ECO:0007669"/>
    <property type="project" value="UniProtKB-KW"/>
</dbReference>
<dbReference type="GO" id="GO:0016235">
    <property type="term" value="C:aggresome"/>
    <property type="evidence" value="ECO:0007669"/>
    <property type="project" value="TreeGrafter"/>
</dbReference>
<dbReference type="SMART" id="SM00291">
    <property type="entry name" value="ZnF_ZZ"/>
    <property type="match status" value="2"/>
</dbReference>
<dbReference type="GO" id="GO:0035973">
    <property type="term" value="P:aggrephagy"/>
    <property type="evidence" value="ECO:0007669"/>
    <property type="project" value="TreeGrafter"/>
</dbReference>
<dbReference type="Pfam" id="PF00569">
    <property type="entry name" value="ZZ"/>
    <property type="match status" value="2"/>
</dbReference>
<keyword evidence="2 4" id="KW-0863">Zinc-finger</keyword>
<dbReference type="GO" id="GO:0005080">
    <property type="term" value="F:protein kinase C binding"/>
    <property type="evidence" value="ECO:0007669"/>
    <property type="project" value="TreeGrafter"/>
</dbReference>
<protein>
    <recommendedName>
        <fullName evidence="5">ZZ-type domain-containing protein</fullName>
    </recommendedName>
</protein>
<name>A0A6A6BXD6_ZASCE</name>
<dbReference type="InterPro" id="IPR052260">
    <property type="entry name" value="Autophagy_Rcpt_SigReg"/>
</dbReference>
<dbReference type="GO" id="GO:0070530">
    <property type="term" value="F:K63-linked polyubiquitin modification-dependent protein binding"/>
    <property type="evidence" value="ECO:0007669"/>
    <property type="project" value="TreeGrafter"/>
</dbReference>
<dbReference type="PANTHER" id="PTHR15090:SF0">
    <property type="entry name" value="SEQUESTOSOME-1"/>
    <property type="match status" value="1"/>
</dbReference>
<dbReference type="GO" id="GO:0044753">
    <property type="term" value="C:amphisome"/>
    <property type="evidence" value="ECO:0007669"/>
    <property type="project" value="TreeGrafter"/>
</dbReference>
<sequence>MAACITGYNNTMDVAGFGFNTQSAMFYQSLHAQHDVHNGVICDSCGANPLRGIRWRCQTCPDHDICGECKNRGAGVGHRFDMMSVGQTNDVMNGVGQRFQASQEAGVHWTSCKGCQMYPIRGTLYACTICPGFDMCENCNRTRLATQTHQHRFDFFYCARACNPPPSSQGQYTPSTYANTHYQGGSAEQQLAQNQAAYEAEQKEILHQGLVSQEQQQGHYDNSLAAQQYGAMYGDRKRDRVAALMGLR</sequence>
<reference evidence="6" key="1">
    <citation type="journal article" date="2020" name="Stud. Mycol.">
        <title>101 Dothideomycetes genomes: a test case for predicting lifestyles and emergence of pathogens.</title>
        <authorList>
            <person name="Haridas S."/>
            <person name="Albert R."/>
            <person name="Binder M."/>
            <person name="Bloem J."/>
            <person name="Labutti K."/>
            <person name="Salamov A."/>
            <person name="Andreopoulos B."/>
            <person name="Baker S."/>
            <person name="Barry K."/>
            <person name="Bills G."/>
            <person name="Bluhm B."/>
            <person name="Cannon C."/>
            <person name="Castanera R."/>
            <person name="Culley D."/>
            <person name="Daum C."/>
            <person name="Ezra D."/>
            <person name="Gonzalez J."/>
            <person name="Henrissat B."/>
            <person name="Kuo A."/>
            <person name="Liang C."/>
            <person name="Lipzen A."/>
            <person name="Lutzoni F."/>
            <person name="Magnuson J."/>
            <person name="Mondo S."/>
            <person name="Nolan M."/>
            <person name="Ohm R."/>
            <person name="Pangilinan J."/>
            <person name="Park H.-J."/>
            <person name="Ramirez L."/>
            <person name="Alfaro M."/>
            <person name="Sun H."/>
            <person name="Tritt A."/>
            <person name="Yoshinaga Y."/>
            <person name="Zwiers L.-H."/>
            <person name="Turgeon B."/>
            <person name="Goodwin S."/>
            <person name="Spatafora J."/>
            <person name="Crous P."/>
            <person name="Grigoriev I."/>
        </authorList>
    </citation>
    <scope>NUCLEOTIDE SEQUENCE</scope>
    <source>
        <strain evidence="6">ATCC 36951</strain>
    </source>
</reference>
<evidence type="ECO:0000256" key="1">
    <source>
        <dbReference type="ARBA" id="ARBA00022723"/>
    </source>
</evidence>
<dbReference type="InterPro" id="IPR043145">
    <property type="entry name" value="Znf_ZZ_sf"/>
</dbReference>
<dbReference type="PANTHER" id="PTHR15090">
    <property type="entry name" value="SEQUESTOSOME 1-RELATED"/>
    <property type="match status" value="1"/>
</dbReference>
<proteinExistence type="predicted"/>
<evidence type="ECO:0000256" key="3">
    <source>
        <dbReference type="ARBA" id="ARBA00022833"/>
    </source>
</evidence>
<dbReference type="AlphaFoldDB" id="A0A6A6BXD6"/>
<evidence type="ECO:0000259" key="5">
    <source>
        <dbReference type="PROSITE" id="PS50135"/>
    </source>
</evidence>
<keyword evidence="7" id="KW-1185">Reference proteome</keyword>
<feature type="domain" description="ZZ-type" evidence="5">
    <location>
        <begin position="37"/>
        <end position="90"/>
    </location>
</feature>